<evidence type="ECO:0000256" key="1">
    <source>
        <dbReference type="SAM" id="MobiDB-lite"/>
    </source>
</evidence>
<keyword evidence="3" id="KW-1185">Reference proteome</keyword>
<sequence length="252" mass="25491">MVHVPHRHSVPPSAGRPSGMRSDRHEPSRLRVEPAVARPAGPTPTPPGETASLPPAVVPHDTPGQSLSPSVPVGTRPAWRRRTLLRLAGASAIGFPVVATLAACAEDDTVHAPDPLAAQEVLARADAAAATAAIALAPQSNAALSTIAAERTAHADALRTEIDRVIGVYGDGTTPVHRTGALTVPGPGGSPVPASEVETASAQPATVAQVRDQLVRSQQAAAALARTESGYRAGLLASISAACATQAGVLLT</sequence>
<protein>
    <recommendedName>
        <fullName evidence="4">DUF4439 domain-containing protein</fullName>
    </recommendedName>
</protein>
<proteinExistence type="predicted"/>
<accession>A0A2N3VGC9</accession>
<evidence type="ECO:0000313" key="3">
    <source>
        <dbReference type="Proteomes" id="UP000233766"/>
    </source>
</evidence>
<comment type="caution">
    <text evidence="2">The sequence shown here is derived from an EMBL/GenBank/DDBJ whole genome shotgun (WGS) entry which is preliminary data.</text>
</comment>
<feature type="compositionally biased region" description="Basic and acidic residues" evidence="1">
    <location>
        <begin position="21"/>
        <end position="32"/>
    </location>
</feature>
<reference evidence="2 3" key="1">
    <citation type="submission" date="2017-12" db="EMBL/GenBank/DDBJ databases">
        <title>Sequencing the genomes of 1000 Actinobacteria strains.</title>
        <authorList>
            <person name="Klenk H.-P."/>
        </authorList>
    </citation>
    <scope>NUCLEOTIDE SEQUENCE [LARGE SCALE GENOMIC DNA]</scope>
    <source>
        <strain evidence="2 3">DSM 44489</strain>
    </source>
</reference>
<evidence type="ECO:0008006" key="4">
    <source>
        <dbReference type="Google" id="ProtNLM"/>
    </source>
</evidence>
<dbReference type="AlphaFoldDB" id="A0A2N3VGC9"/>
<name>A0A2N3VGC9_9NOCA</name>
<dbReference type="Proteomes" id="UP000233766">
    <property type="component" value="Unassembled WGS sequence"/>
</dbReference>
<evidence type="ECO:0000313" key="2">
    <source>
        <dbReference type="EMBL" id="PKV80667.1"/>
    </source>
</evidence>
<organism evidence="2 3">
    <name type="scientific">Nocardia fluminea</name>
    <dbReference type="NCBI Taxonomy" id="134984"/>
    <lineage>
        <taxon>Bacteria</taxon>
        <taxon>Bacillati</taxon>
        <taxon>Actinomycetota</taxon>
        <taxon>Actinomycetes</taxon>
        <taxon>Mycobacteriales</taxon>
        <taxon>Nocardiaceae</taxon>
        <taxon>Nocardia</taxon>
    </lineage>
</organism>
<dbReference type="EMBL" id="PJMW01000002">
    <property type="protein sequence ID" value="PKV80667.1"/>
    <property type="molecule type" value="Genomic_DNA"/>
</dbReference>
<gene>
    <name evidence="2" type="ORF">ATK86_5100</name>
</gene>
<feature type="region of interest" description="Disordered" evidence="1">
    <location>
        <begin position="1"/>
        <end position="75"/>
    </location>
</feature>